<dbReference type="InterPro" id="IPR001853">
    <property type="entry name" value="DSBA-like_thioredoxin_dom"/>
</dbReference>
<dbReference type="PANTHER" id="PTHR35891">
    <property type="entry name" value="THIOL:DISULFIDE INTERCHANGE PROTEIN DSBA"/>
    <property type="match status" value="1"/>
</dbReference>
<dbReference type="InterPro" id="IPR036249">
    <property type="entry name" value="Thioredoxin-like_sf"/>
</dbReference>
<dbReference type="GO" id="GO:0016491">
    <property type="term" value="F:oxidoreductase activity"/>
    <property type="evidence" value="ECO:0007669"/>
    <property type="project" value="InterPro"/>
</dbReference>
<keyword evidence="9" id="KW-1185">Reference proteome</keyword>
<evidence type="ECO:0000256" key="2">
    <source>
        <dbReference type="ARBA" id="ARBA00013831"/>
    </source>
</evidence>
<dbReference type="InterPro" id="IPR050824">
    <property type="entry name" value="Thiol_disulfide_DsbA"/>
</dbReference>
<name>A0A1S6U652_9BACT</name>
<evidence type="ECO:0000256" key="6">
    <source>
        <dbReference type="SAM" id="SignalP"/>
    </source>
</evidence>
<evidence type="ECO:0000259" key="7">
    <source>
        <dbReference type="Pfam" id="PF01323"/>
    </source>
</evidence>
<evidence type="ECO:0000256" key="1">
    <source>
        <dbReference type="ARBA" id="ARBA00005791"/>
    </source>
</evidence>
<keyword evidence="3 6" id="KW-0732">Signal</keyword>
<evidence type="ECO:0000313" key="9">
    <source>
        <dbReference type="Proteomes" id="UP000190868"/>
    </source>
</evidence>
<organism evidence="8 9">
    <name type="scientific">Campylobacter pinnipediorum subsp. caledonicus</name>
    <dbReference type="NCBI Taxonomy" id="1874362"/>
    <lineage>
        <taxon>Bacteria</taxon>
        <taxon>Pseudomonadati</taxon>
        <taxon>Campylobacterota</taxon>
        <taxon>Epsilonproteobacteria</taxon>
        <taxon>Campylobacterales</taxon>
        <taxon>Campylobacteraceae</taxon>
        <taxon>Campylobacter</taxon>
    </lineage>
</organism>
<gene>
    <name evidence="8" type="primary">dsbA1</name>
    <name evidence="8" type="ORF">CPIN18021_0378</name>
</gene>
<dbReference type="EMBL" id="CP017258">
    <property type="protein sequence ID" value="AQW87221.1"/>
    <property type="molecule type" value="Genomic_DNA"/>
</dbReference>
<evidence type="ECO:0000256" key="4">
    <source>
        <dbReference type="ARBA" id="ARBA00023157"/>
    </source>
</evidence>
<dbReference type="CDD" id="cd03019">
    <property type="entry name" value="DsbA_DsbA"/>
    <property type="match status" value="1"/>
</dbReference>
<accession>A0A1S6U652</accession>
<evidence type="ECO:0000256" key="3">
    <source>
        <dbReference type="ARBA" id="ARBA00022729"/>
    </source>
</evidence>
<evidence type="ECO:0000313" key="8">
    <source>
        <dbReference type="EMBL" id="AQW87221.1"/>
    </source>
</evidence>
<sequence length="221" mass="24809">MKSLFTKTTKLLSAVAIFGALSANAFTEGKDYMKLENPLPVENNTLTKVFSYACPFCYKYDKSVTPKVVEKVAGLRYVPFHLKTKGDYGEAGSKILAILAVKDMKNGTSLLDEKSLFKKAKFAYYKAYHDKKERWDAGKNEAAFLKTGLDAVGMSMDEYNKELQTPEVQDLLKKWDAAYDVAKIQGVPAFVVNGKYLIYTSSIKSIDGFAQLIEELLKNRF</sequence>
<dbReference type="RefSeq" id="WP_078424282.1">
    <property type="nucleotide sequence ID" value="NZ_CP017258.1"/>
</dbReference>
<dbReference type="Pfam" id="PF01323">
    <property type="entry name" value="DSBA"/>
    <property type="match status" value="1"/>
</dbReference>
<dbReference type="AlphaFoldDB" id="A0A1S6U652"/>
<evidence type="ECO:0000256" key="5">
    <source>
        <dbReference type="ARBA" id="ARBA00023284"/>
    </source>
</evidence>
<dbReference type="Proteomes" id="UP000190868">
    <property type="component" value="Chromosome"/>
</dbReference>
<feature type="chain" id="PRO_5013249869" description="Thiol:disulfide interchange protein DsbA" evidence="6">
    <location>
        <begin position="26"/>
        <end position="221"/>
    </location>
</feature>
<feature type="signal peptide" evidence="6">
    <location>
        <begin position="1"/>
        <end position="25"/>
    </location>
</feature>
<keyword evidence="4" id="KW-1015">Disulfide bond</keyword>
<dbReference type="SUPFAM" id="SSF52833">
    <property type="entry name" value="Thioredoxin-like"/>
    <property type="match status" value="1"/>
</dbReference>
<dbReference type="InterPro" id="IPR023205">
    <property type="entry name" value="DsbA/DsbL"/>
</dbReference>
<proteinExistence type="inferred from homology"/>
<dbReference type="Gene3D" id="3.40.30.10">
    <property type="entry name" value="Glutaredoxin"/>
    <property type="match status" value="1"/>
</dbReference>
<feature type="domain" description="DSBA-like thioredoxin" evidence="7">
    <location>
        <begin position="46"/>
        <end position="209"/>
    </location>
</feature>
<dbReference type="PANTHER" id="PTHR35891:SF3">
    <property type="entry name" value="THIOL:DISULFIDE INTERCHANGE PROTEIN DSBL"/>
    <property type="match status" value="1"/>
</dbReference>
<protein>
    <recommendedName>
        <fullName evidence="2">Thiol:disulfide interchange protein DsbA</fullName>
    </recommendedName>
</protein>
<reference evidence="9" key="1">
    <citation type="submission" date="2016-09" db="EMBL/GenBank/DDBJ databases">
        <title>Comparative genomics of the Campylobacter concisus group.</title>
        <authorList>
            <person name="Miller W.G."/>
            <person name="Yee E."/>
            <person name="Chapman M.H."/>
            <person name="Huynh S."/>
            <person name="Bono J.L."/>
            <person name="On S.L.W."/>
            <person name="StLeger J."/>
            <person name="Foster G."/>
            <person name="Parker C.T."/>
        </authorList>
    </citation>
    <scope>NUCLEOTIDE SEQUENCE [LARGE SCALE GENOMIC DNA]</scope>
    <source>
        <strain evidence="9">RM18021</strain>
    </source>
</reference>
<comment type="similarity">
    <text evidence="1">Belongs to the thioredoxin family. DsbA subfamily.</text>
</comment>
<dbReference type="PIRSF" id="PIRSF001488">
    <property type="entry name" value="Tdi_protein"/>
    <property type="match status" value="1"/>
</dbReference>
<keyword evidence="5" id="KW-0676">Redox-active center</keyword>